<dbReference type="GO" id="GO:0015165">
    <property type="term" value="F:pyrimidine nucleotide-sugar transmembrane transporter activity"/>
    <property type="evidence" value="ECO:0007669"/>
    <property type="project" value="InterPro"/>
</dbReference>
<evidence type="ECO:0000256" key="1">
    <source>
        <dbReference type="ARBA" id="ARBA00004141"/>
    </source>
</evidence>
<evidence type="ECO:0000313" key="6">
    <source>
        <dbReference type="EMBL" id="CAD9615076.1"/>
    </source>
</evidence>
<accession>A0A7S2LV00</accession>
<dbReference type="GO" id="GO:0000139">
    <property type="term" value="C:Golgi membrane"/>
    <property type="evidence" value="ECO:0007669"/>
    <property type="project" value="InterPro"/>
</dbReference>
<proteinExistence type="predicted"/>
<keyword evidence="4 5" id="KW-0472">Membrane</keyword>
<evidence type="ECO:0000256" key="2">
    <source>
        <dbReference type="ARBA" id="ARBA00022692"/>
    </source>
</evidence>
<organism evidence="6">
    <name type="scientific">Skeletonema marinoi</name>
    <dbReference type="NCBI Taxonomy" id="267567"/>
    <lineage>
        <taxon>Eukaryota</taxon>
        <taxon>Sar</taxon>
        <taxon>Stramenopiles</taxon>
        <taxon>Ochrophyta</taxon>
        <taxon>Bacillariophyta</taxon>
        <taxon>Coscinodiscophyceae</taxon>
        <taxon>Thalassiosirophycidae</taxon>
        <taxon>Thalassiosirales</taxon>
        <taxon>Skeletonemataceae</taxon>
        <taxon>Skeletonema</taxon>
        <taxon>Skeletonema marinoi-dohrnii complex</taxon>
    </lineage>
</organism>
<feature type="transmembrane region" description="Helical" evidence="5">
    <location>
        <begin position="100"/>
        <end position="120"/>
    </location>
</feature>
<dbReference type="PANTHER" id="PTHR10231">
    <property type="entry name" value="NUCLEOTIDE-SUGAR TRANSMEMBRANE TRANSPORTER"/>
    <property type="match status" value="1"/>
</dbReference>
<protein>
    <submittedName>
        <fullName evidence="6">Uncharacterized protein</fullName>
    </submittedName>
</protein>
<feature type="transmembrane region" description="Helical" evidence="5">
    <location>
        <begin position="70"/>
        <end position="88"/>
    </location>
</feature>
<dbReference type="Pfam" id="PF04142">
    <property type="entry name" value="Nuc_sug_transp"/>
    <property type="match status" value="1"/>
</dbReference>
<feature type="transmembrane region" description="Helical" evidence="5">
    <location>
        <begin position="412"/>
        <end position="432"/>
    </location>
</feature>
<evidence type="ECO:0000256" key="3">
    <source>
        <dbReference type="ARBA" id="ARBA00022989"/>
    </source>
</evidence>
<comment type="subcellular location">
    <subcellularLocation>
        <location evidence="1">Membrane</location>
        <topology evidence="1">Multi-pass membrane protein</topology>
    </subcellularLocation>
</comment>
<dbReference type="EMBL" id="HBGZ01021126">
    <property type="protein sequence ID" value="CAD9615076.1"/>
    <property type="molecule type" value="Transcribed_RNA"/>
</dbReference>
<keyword evidence="2 5" id="KW-0812">Transmembrane</keyword>
<dbReference type="InterPro" id="IPR007271">
    <property type="entry name" value="Nuc_sug_transpt"/>
</dbReference>
<reference evidence="6" key="1">
    <citation type="submission" date="2021-01" db="EMBL/GenBank/DDBJ databases">
        <authorList>
            <person name="Corre E."/>
            <person name="Pelletier E."/>
            <person name="Niang G."/>
            <person name="Scheremetjew M."/>
            <person name="Finn R."/>
            <person name="Kale V."/>
            <person name="Holt S."/>
            <person name="Cochrane G."/>
            <person name="Meng A."/>
            <person name="Brown T."/>
            <person name="Cohen L."/>
        </authorList>
    </citation>
    <scope>NUCLEOTIDE SEQUENCE</scope>
    <source>
        <strain evidence="6">SM1012Den-03</strain>
    </source>
</reference>
<feature type="transmembrane region" description="Helical" evidence="5">
    <location>
        <begin position="293"/>
        <end position="311"/>
    </location>
</feature>
<keyword evidence="3 5" id="KW-1133">Transmembrane helix</keyword>
<feature type="transmembrane region" description="Helical" evidence="5">
    <location>
        <begin position="331"/>
        <end position="352"/>
    </location>
</feature>
<evidence type="ECO:0000256" key="4">
    <source>
        <dbReference type="ARBA" id="ARBA00023136"/>
    </source>
</evidence>
<dbReference type="AlphaFoldDB" id="A0A7S2LV00"/>
<gene>
    <name evidence="6" type="ORF">SMAR0320_LOCUS15204</name>
</gene>
<evidence type="ECO:0000256" key="5">
    <source>
        <dbReference type="SAM" id="Phobius"/>
    </source>
</evidence>
<feature type="transmembrane region" description="Helical" evidence="5">
    <location>
        <begin position="438"/>
        <end position="456"/>
    </location>
</feature>
<sequence length="458" mass="49399">MPPIRSTSPLSDCTSSGAAAAIMPPSKRRCSDDAVFAINSSMPSNVLLWKDRQRKQLCRLGEALSGPSRAIAPIAIIGGTFSVYSSAIKLSAASNNIHSAQQFTPASILYLLLLALNYAIMPRLSKRYIHPNANKRSVALVEEVVKMSLGLGGWVLSGYASTKSMESTGATTSALSSTMSVLQEQLQLWSPLSTLIAAGLPSALYALQGTLTYTAYQNLDAVTYNGLTQLKVLSSALCCYVILNKRQSVLQMVSLGLLMLSSVVFQGSWKDWIKKQTTTSDNQSSNNINNRRVLLTGVLPCLTATLLSGLAGAFSQRSLQTQVGGQMHRDAYFYTVEISFLSAACLVISMAAECWQRRRNFAGASAKEVDDKCDTMNNSFFQHWTYATLLPITTRATAGLLTALVHRHLGSVVKGFALVLGLVFSALLQFVLEGVDLSVGQLVGTALVLFSSWLHFKG</sequence>
<name>A0A7S2LV00_9STRA</name>